<gene>
    <name evidence="6" type="ORF">D3P09_07035</name>
</gene>
<dbReference type="Pfam" id="PF01270">
    <property type="entry name" value="Glyco_hydro_8"/>
    <property type="match status" value="1"/>
</dbReference>
<comment type="similarity">
    <text evidence="1">Belongs to the glycosyl hydrolase 8 (cellulase D) family.</text>
</comment>
<evidence type="ECO:0000256" key="3">
    <source>
        <dbReference type="ARBA" id="ARBA00023295"/>
    </source>
</evidence>
<accession>A0A3A6PPU8</accession>
<feature type="domain" description="SLH" evidence="5">
    <location>
        <begin position="458"/>
        <end position="521"/>
    </location>
</feature>
<dbReference type="PANTHER" id="PTHR43308">
    <property type="entry name" value="OUTER MEMBRANE PROTEIN ALPHA-RELATED"/>
    <property type="match status" value="1"/>
</dbReference>
<dbReference type="Proteomes" id="UP000267798">
    <property type="component" value="Unassembled WGS sequence"/>
</dbReference>
<evidence type="ECO:0000313" key="7">
    <source>
        <dbReference type="Proteomes" id="UP000267798"/>
    </source>
</evidence>
<keyword evidence="4" id="KW-1133">Transmembrane helix</keyword>
<feature type="transmembrane region" description="Helical" evidence="4">
    <location>
        <begin position="12"/>
        <end position="33"/>
    </location>
</feature>
<dbReference type="Pfam" id="PF00395">
    <property type="entry name" value="SLH"/>
    <property type="match status" value="3"/>
</dbReference>
<proteinExistence type="inferred from homology"/>
<dbReference type="InterPro" id="IPR051465">
    <property type="entry name" value="Cell_Envelope_Struct_Comp"/>
</dbReference>
<dbReference type="PROSITE" id="PS51272">
    <property type="entry name" value="SLH"/>
    <property type="match status" value="3"/>
</dbReference>
<keyword evidence="4" id="KW-0812">Transmembrane</keyword>
<evidence type="ECO:0000256" key="1">
    <source>
        <dbReference type="ARBA" id="ARBA00009209"/>
    </source>
</evidence>
<name>A0A3A6PPU8_9BACL</name>
<comment type="caution">
    <text evidence="6">The sequence shown here is derived from an EMBL/GenBank/DDBJ whole genome shotgun (WGS) entry which is preliminary data.</text>
</comment>
<dbReference type="InterPro" id="IPR008928">
    <property type="entry name" value="6-hairpin_glycosidase_sf"/>
</dbReference>
<protein>
    <recommendedName>
        <fullName evidence="5">SLH domain-containing protein</fullName>
    </recommendedName>
</protein>
<dbReference type="PANTHER" id="PTHR43308:SF5">
    <property type="entry name" value="S-LAYER PROTEIN _ PEPTIDOGLYCAN ENDO-BETA-N-ACETYLGLUCOSAMINIDASE"/>
    <property type="match status" value="1"/>
</dbReference>
<dbReference type="GO" id="GO:0004553">
    <property type="term" value="F:hydrolase activity, hydrolyzing O-glycosyl compounds"/>
    <property type="evidence" value="ECO:0007669"/>
    <property type="project" value="InterPro"/>
</dbReference>
<dbReference type="SUPFAM" id="SSF48208">
    <property type="entry name" value="Six-hairpin glycosidases"/>
    <property type="match status" value="1"/>
</dbReference>
<dbReference type="InterPro" id="IPR002037">
    <property type="entry name" value="Glyco_hydro_8"/>
</dbReference>
<reference evidence="6 7" key="1">
    <citation type="submission" date="2018-09" db="EMBL/GenBank/DDBJ databases">
        <title>Paenibacillus aracenensis nov. sp. isolated from a cave in southern Spain.</title>
        <authorList>
            <person name="Jurado V."/>
            <person name="Gutierrez-Patricio S."/>
            <person name="Gonzalez-Pimentel J.L."/>
            <person name="Miller A.Z."/>
            <person name="Laiz L."/>
            <person name="Saiz-Jimenez C."/>
        </authorList>
    </citation>
    <scope>NUCLEOTIDE SEQUENCE [LARGE SCALE GENOMIC DNA]</scope>
    <source>
        <strain evidence="6 7">JCM 19203</strain>
    </source>
</reference>
<dbReference type="PRINTS" id="PR00735">
    <property type="entry name" value="GLHYDRLASE8"/>
</dbReference>
<dbReference type="Gene3D" id="1.50.10.10">
    <property type="match status" value="1"/>
</dbReference>
<evidence type="ECO:0000256" key="2">
    <source>
        <dbReference type="ARBA" id="ARBA00022801"/>
    </source>
</evidence>
<keyword evidence="2" id="KW-0378">Hydrolase</keyword>
<feature type="domain" description="SLH" evidence="5">
    <location>
        <begin position="582"/>
        <end position="638"/>
    </location>
</feature>
<organism evidence="6 7">
    <name type="scientific">Paenibacillus pinisoli</name>
    <dbReference type="NCBI Taxonomy" id="1276110"/>
    <lineage>
        <taxon>Bacteria</taxon>
        <taxon>Bacillati</taxon>
        <taxon>Bacillota</taxon>
        <taxon>Bacilli</taxon>
        <taxon>Bacillales</taxon>
        <taxon>Paenibacillaceae</taxon>
        <taxon>Paenibacillus</taxon>
    </lineage>
</organism>
<evidence type="ECO:0000256" key="4">
    <source>
        <dbReference type="SAM" id="Phobius"/>
    </source>
</evidence>
<sequence>MNVKIRDSYKPYSPVAIISIMVLVVALVLSLTLAPIGHAAGAAGGAGESEQPLRPFPQHMSYAEGSIKPSHVTQKQMDAEVALLYDQYKLKYIKKNPYNDSQYYIWYNDGGWSGDAITVSEAHGYGMMITALMAGHDPEAKKIFDGMYRFFRAHPSELHPDLMAWQQADRDGKIIDVNGTDSAIDGDMDIAYALLLADKQWGSAGAINYKGEAVKVINAIMESEVHPEHFHLQLGDWVPISDSEPSFKPASRPSDFMLQHLKEFYKATGDKRWLNVIETTYGIVDDVHKTYSPKTGLLPDFVYRDADGKYKPVSEFKWTSESGNFLESEHDGAYNYNSCRTPWRISSDFLLTGDKRAYDQLSTLNAFVSGKHNAPYEVWSGYSLDGEKKLSEWDGGLEFTAPLMVSAMIDKSNQQWLNDLWDYHTEEANSVALEWRYYYGNSIRLLSMIVVSGNWWSPTGIASTDIAGHAAESDIVKSLAEGIVNGYPNGTFRPDEGVSRAEFSVMLAKTLKLAGNGAALPFEDKASIAPWASRYVAQLVEAGIANGLFGSEFLPAQKLTRAEAAVVLASAKKLELSSEAAATGFSDDAAIPAWAKPSILALGEAGVAFFQPQSKPFGPDAALTRAEAISLLRTLAGA</sequence>
<dbReference type="InterPro" id="IPR001119">
    <property type="entry name" value="SLH_dom"/>
</dbReference>
<keyword evidence="7" id="KW-1185">Reference proteome</keyword>
<keyword evidence="4" id="KW-0472">Membrane</keyword>
<keyword evidence="3" id="KW-0326">Glycosidase</keyword>
<dbReference type="InterPro" id="IPR012341">
    <property type="entry name" value="6hp_glycosidase-like_sf"/>
</dbReference>
<dbReference type="AlphaFoldDB" id="A0A3A6PPU8"/>
<dbReference type="EMBL" id="QXQB01000001">
    <property type="protein sequence ID" value="RJX41696.1"/>
    <property type="molecule type" value="Genomic_DNA"/>
</dbReference>
<feature type="domain" description="SLH" evidence="5">
    <location>
        <begin position="523"/>
        <end position="581"/>
    </location>
</feature>
<evidence type="ECO:0000313" key="6">
    <source>
        <dbReference type="EMBL" id="RJX41696.1"/>
    </source>
</evidence>
<dbReference type="GO" id="GO:0005975">
    <property type="term" value="P:carbohydrate metabolic process"/>
    <property type="evidence" value="ECO:0007669"/>
    <property type="project" value="InterPro"/>
</dbReference>
<evidence type="ECO:0000259" key="5">
    <source>
        <dbReference type="PROSITE" id="PS51272"/>
    </source>
</evidence>